<evidence type="ECO:0000313" key="2">
    <source>
        <dbReference type="Proteomes" id="UP001599542"/>
    </source>
</evidence>
<keyword evidence="2" id="KW-1185">Reference proteome</keyword>
<evidence type="ECO:0000313" key="1">
    <source>
        <dbReference type="EMBL" id="MFE1350680.1"/>
    </source>
</evidence>
<dbReference type="Proteomes" id="UP001599542">
    <property type="component" value="Unassembled WGS sequence"/>
</dbReference>
<proteinExistence type="predicted"/>
<reference evidence="1 2" key="1">
    <citation type="submission" date="2024-09" db="EMBL/GenBank/DDBJ databases">
        <title>The Natural Products Discovery Center: Release of the First 8490 Sequenced Strains for Exploring Actinobacteria Biosynthetic Diversity.</title>
        <authorList>
            <person name="Kalkreuter E."/>
            <person name="Kautsar S.A."/>
            <person name="Yang D."/>
            <person name="Bader C.D."/>
            <person name="Teijaro C.N."/>
            <person name="Fluegel L."/>
            <person name="Davis C.M."/>
            <person name="Simpson J.R."/>
            <person name="Lauterbach L."/>
            <person name="Steele A.D."/>
            <person name="Gui C."/>
            <person name="Meng S."/>
            <person name="Li G."/>
            <person name="Viehrig K."/>
            <person name="Ye F."/>
            <person name="Su P."/>
            <person name="Kiefer A.F."/>
            <person name="Nichols A."/>
            <person name="Cepeda A.J."/>
            <person name="Yan W."/>
            <person name="Fan B."/>
            <person name="Jiang Y."/>
            <person name="Adhikari A."/>
            <person name="Zheng C.-J."/>
            <person name="Schuster L."/>
            <person name="Cowan T.M."/>
            <person name="Smanski M.J."/>
            <person name="Chevrette M.G."/>
            <person name="De Carvalho L.P.S."/>
            <person name="Shen B."/>
        </authorList>
    </citation>
    <scope>NUCLEOTIDE SEQUENCE [LARGE SCALE GENOMIC DNA]</scope>
    <source>
        <strain evidence="1 2">NPDC058753</strain>
    </source>
</reference>
<dbReference type="RefSeq" id="WP_380317007.1">
    <property type="nucleotide sequence ID" value="NZ_JBHYPW010000003.1"/>
</dbReference>
<accession>A0ABW6GD80</accession>
<comment type="caution">
    <text evidence="1">The sequence shown here is derived from an EMBL/GenBank/DDBJ whole genome shotgun (WGS) entry which is preliminary data.</text>
</comment>
<name>A0ABW6GD80_9ACTN</name>
<sequence length="182" mass="19963">MRGPERQAFWTALPEGIRRQVDGYVLQDNHLAAVHVLVDVGLHRFGVGIGTAKFIVGDRYRALGDRIARTPDTPVDPESLYWRAAGTGEQVLAVEAVWDGDTERDWFVLLLAVGESGEHPLAVLDRHTAARHLGSDDRVDGRPHTAVAADRIGRELAAALGVPFHFASPDVPDDGAPRWRRP</sequence>
<organism evidence="1 2">
    <name type="scientific">Kitasatospora phosalacinea</name>
    <dbReference type="NCBI Taxonomy" id="2065"/>
    <lineage>
        <taxon>Bacteria</taxon>
        <taxon>Bacillati</taxon>
        <taxon>Actinomycetota</taxon>
        <taxon>Actinomycetes</taxon>
        <taxon>Kitasatosporales</taxon>
        <taxon>Streptomycetaceae</taxon>
        <taxon>Kitasatospora</taxon>
    </lineage>
</organism>
<dbReference type="EMBL" id="JBHYPX010000002">
    <property type="protein sequence ID" value="MFE1350680.1"/>
    <property type="molecule type" value="Genomic_DNA"/>
</dbReference>
<protein>
    <submittedName>
        <fullName evidence="1">Uncharacterized protein</fullName>
    </submittedName>
</protein>
<gene>
    <name evidence="1" type="ORF">ACFW6T_01665</name>
</gene>